<dbReference type="Proteomes" id="UP000463051">
    <property type="component" value="Unassembled WGS sequence"/>
</dbReference>
<dbReference type="AlphaFoldDB" id="A0A7X2H264"/>
<dbReference type="PROSITE" id="PS50042">
    <property type="entry name" value="CNMP_BINDING_3"/>
    <property type="match status" value="1"/>
</dbReference>
<evidence type="ECO:0000313" key="7">
    <source>
        <dbReference type="EMBL" id="MRN52186.1"/>
    </source>
</evidence>
<dbReference type="PANTHER" id="PTHR24567:SF28">
    <property type="entry name" value="LISTERIOLYSIN REGULATORY PROTEIN"/>
    <property type="match status" value="1"/>
</dbReference>
<dbReference type="GO" id="GO:0003677">
    <property type="term" value="F:DNA binding"/>
    <property type="evidence" value="ECO:0007669"/>
    <property type="project" value="UniProtKB-KW"/>
</dbReference>
<accession>A0A7X2H264</accession>
<evidence type="ECO:0000313" key="8">
    <source>
        <dbReference type="Proteomes" id="UP000463051"/>
    </source>
</evidence>
<keyword evidence="2" id="KW-0238">DNA-binding</keyword>
<dbReference type="PROSITE" id="PS00042">
    <property type="entry name" value="HTH_CRP_1"/>
    <property type="match status" value="1"/>
</dbReference>
<dbReference type="CDD" id="cd00092">
    <property type="entry name" value="HTH_CRP"/>
    <property type="match status" value="1"/>
</dbReference>
<dbReference type="InterPro" id="IPR050397">
    <property type="entry name" value="Env_Response_Regulators"/>
</dbReference>
<dbReference type="Pfam" id="PF00027">
    <property type="entry name" value="cNMP_binding"/>
    <property type="match status" value="1"/>
</dbReference>
<dbReference type="FunFam" id="1.10.10.10:FF:000028">
    <property type="entry name" value="Fumarate/nitrate reduction transcriptional regulator Fnr"/>
    <property type="match status" value="1"/>
</dbReference>
<dbReference type="InterPro" id="IPR036388">
    <property type="entry name" value="WH-like_DNA-bd_sf"/>
</dbReference>
<reference evidence="7 8" key="1">
    <citation type="submission" date="2019-11" db="EMBL/GenBank/DDBJ databases">
        <title>Paenibacillus monticola sp. nov., a novel PGPR strain isolated from mountain sample in China.</title>
        <authorList>
            <person name="Zhao Q."/>
            <person name="Li H.-P."/>
            <person name="Zhang J.-L."/>
        </authorList>
    </citation>
    <scope>NUCLEOTIDE SEQUENCE [LARGE SCALE GENOMIC DNA]</scope>
    <source>
        <strain evidence="7 8">LC-T2</strain>
    </source>
</reference>
<protein>
    <submittedName>
        <fullName evidence="7">Cyclic nucleotide-binding domain-containing protein</fullName>
    </submittedName>
</protein>
<feature type="domain" description="Cyclic nucleotide-binding" evidence="5">
    <location>
        <begin position="25"/>
        <end position="146"/>
    </location>
</feature>
<gene>
    <name evidence="7" type="ORF">GJB61_04160</name>
</gene>
<keyword evidence="8" id="KW-1185">Reference proteome</keyword>
<evidence type="ECO:0000256" key="2">
    <source>
        <dbReference type="ARBA" id="ARBA00023125"/>
    </source>
</evidence>
<dbReference type="InterPro" id="IPR014710">
    <property type="entry name" value="RmlC-like_jellyroll"/>
</dbReference>
<dbReference type="InterPro" id="IPR018490">
    <property type="entry name" value="cNMP-bd_dom_sf"/>
</dbReference>
<evidence type="ECO:0000256" key="3">
    <source>
        <dbReference type="ARBA" id="ARBA00023159"/>
    </source>
</evidence>
<dbReference type="SUPFAM" id="SSF51206">
    <property type="entry name" value="cAMP-binding domain-like"/>
    <property type="match status" value="1"/>
</dbReference>
<dbReference type="Pfam" id="PF13545">
    <property type="entry name" value="HTH_Crp_2"/>
    <property type="match status" value="1"/>
</dbReference>
<name>A0A7X2H264_9BACL</name>
<dbReference type="SMART" id="SM00100">
    <property type="entry name" value="cNMP"/>
    <property type="match status" value="1"/>
</dbReference>
<dbReference type="GO" id="GO:0005829">
    <property type="term" value="C:cytosol"/>
    <property type="evidence" value="ECO:0007669"/>
    <property type="project" value="TreeGrafter"/>
</dbReference>
<keyword evidence="4" id="KW-0804">Transcription</keyword>
<dbReference type="InterPro" id="IPR012318">
    <property type="entry name" value="HTH_CRP"/>
</dbReference>
<evidence type="ECO:0000256" key="1">
    <source>
        <dbReference type="ARBA" id="ARBA00023015"/>
    </source>
</evidence>
<dbReference type="InterPro" id="IPR000595">
    <property type="entry name" value="cNMP-bd_dom"/>
</dbReference>
<dbReference type="Gene3D" id="1.10.10.10">
    <property type="entry name" value="Winged helix-like DNA-binding domain superfamily/Winged helix DNA-binding domain"/>
    <property type="match status" value="1"/>
</dbReference>
<dbReference type="Gene3D" id="2.60.120.10">
    <property type="entry name" value="Jelly Rolls"/>
    <property type="match status" value="1"/>
</dbReference>
<evidence type="ECO:0000256" key="4">
    <source>
        <dbReference type="ARBA" id="ARBA00023163"/>
    </source>
</evidence>
<proteinExistence type="predicted"/>
<dbReference type="SUPFAM" id="SSF46785">
    <property type="entry name" value="Winged helix' DNA-binding domain"/>
    <property type="match status" value="1"/>
</dbReference>
<feature type="domain" description="HTH crp-type" evidence="6">
    <location>
        <begin position="160"/>
        <end position="234"/>
    </location>
</feature>
<evidence type="ECO:0000259" key="6">
    <source>
        <dbReference type="PROSITE" id="PS51063"/>
    </source>
</evidence>
<dbReference type="SMART" id="SM00419">
    <property type="entry name" value="HTH_CRP"/>
    <property type="match status" value="1"/>
</dbReference>
<dbReference type="InterPro" id="IPR036390">
    <property type="entry name" value="WH_DNA-bd_sf"/>
</dbReference>
<dbReference type="PANTHER" id="PTHR24567">
    <property type="entry name" value="CRP FAMILY TRANSCRIPTIONAL REGULATORY PROTEIN"/>
    <property type="match status" value="1"/>
</dbReference>
<dbReference type="EMBL" id="WJXB01000001">
    <property type="protein sequence ID" value="MRN52186.1"/>
    <property type="molecule type" value="Genomic_DNA"/>
</dbReference>
<keyword evidence="3" id="KW-0010">Activator</keyword>
<keyword evidence="1" id="KW-0805">Transcription regulation</keyword>
<dbReference type="RefSeq" id="WP_154117163.1">
    <property type="nucleotide sequence ID" value="NZ_WJXB01000001.1"/>
</dbReference>
<evidence type="ECO:0000259" key="5">
    <source>
        <dbReference type="PROSITE" id="PS50042"/>
    </source>
</evidence>
<dbReference type="GO" id="GO:0003700">
    <property type="term" value="F:DNA-binding transcription factor activity"/>
    <property type="evidence" value="ECO:0007669"/>
    <property type="project" value="InterPro"/>
</dbReference>
<comment type="caution">
    <text evidence="7">The sequence shown here is derived from an EMBL/GenBank/DDBJ whole genome shotgun (WGS) entry which is preliminary data.</text>
</comment>
<sequence length="241" mass="27626">MKEVRRLTESSCQYSKDPCTRKVPIFASLSDEDLAKVSAMIKHRKYSKGQALILEEQPSDTLYIIQQGQVKLLKITPQGKDQILHILSTGEFFGELNIFNSDELSNFSAYALKSTEICMLTKDDMEQLIEQNPDIALKLLKTITKRLAHTENLAQSLATKDPEIRIAYMILELGHKYGKPGKEQIKVKLPLSREEMANYVGVTRETISRKFSKFEQMGVIEINGQREITIRDMQKLHEYID</sequence>
<dbReference type="PROSITE" id="PS51063">
    <property type="entry name" value="HTH_CRP_2"/>
    <property type="match status" value="1"/>
</dbReference>
<organism evidence="7 8">
    <name type="scientific">Paenibacillus monticola</name>
    <dbReference type="NCBI Taxonomy" id="2666075"/>
    <lineage>
        <taxon>Bacteria</taxon>
        <taxon>Bacillati</taxon>
        <taxon>Bacillota</taxon>
        <taxon>Bacilli</taxon>
        <taxon>Bacillales</taxon>
        <taxon>Paenibacillaceae</taxon>
        <taxon>Paenibacillus</taxon>
    </lineage>
</organism>
<dbReference type="PRINTS" id="PR00034">
    <property type="entry name" value="HTHCRP"/>
</dbReference>
<dbReference type="InterPro" id="IPR018335">
    <property type="entry name" value="Tscrpt_reg_HTH_Crp-type_CS"/>
</dbReference>
<dbReference type="CDD" id="cd00038">
    <property type="entry name" value="CAP_ED"/>
    <property type="match status" value="1"/>
</dbReference>